<keyword evidence="3" id="KW-1185">Reference proteome</keyword>
<dbReference type="GO" id="GO:0016020">
    <property type="term" value="C:membrane"/>
    <property type="evidence" value="ECO:0007669"/>
    <property type="project" value="InterPro"/>
</dbReference>
<dbReference type="Proteomes" id="UP001142592">
    <property type="component" value="Unassembled WGS sequence"/>
</dbReference>
<proteinExistence type="predicted"/>
<organism evidence="2 3">
    <name type="scientific">Pedobacter agri</name>
    <dbReference type="NCBI Taxonomy" id="454586"/>
    <lineage>
        <taxon>Bacteria</taxon>
        <taxon>Pseudomonadati</taxon>
        <taxon>Bacteroidota</taxon>
        <taxon>Sphingobacteriia</taxon>
        <taxon>Sphingobacteriales</taxon>
        <taxon>Sphingobacteriaceae</taxon>
        <taxon>Pedobacter</taxon>
    </lineage>
</organism>
<keyword evidence="1" id="KW-1133">Transmembrane helix</keyword>
<comment type="caution">
    <text evidence="2">The sequence shown here is derived from an EMBL/GenBank/DDBJ whole genome shotgun (WGS) entry which is preliminary data.</text>
</comment>
<keyword evidence="1" id="KW-0812">Transmembrane</keyword>
<name>A0A9X3DJI4_9SPHI</name>
<sequence>MKLIIGITAGVLTALAITPQIVKTFQTKKAANVSPFMFIVLLTGNGLWFYYGMLIMDWPILITNAFSFSMDILMLILKYRYRNNH</sequence>
<evidence type="ECO:0000313" key="2">
    <source>
        <dbReference type="EMBL" id="MCX3267351.1"/>
    </source>
</evidence>
<dbReference type="InterPro" id="IPR047662">
    <property type="entry name" value="SemiSWEET"/>
</dbReference>
<dbReference type="GO" id="GO:0051119">
    <property type="term" value="F:sugar transmembrane transporter activity"/>
    <property type="evidence" value="ECO:0007669"/>
    <property type="project" value="InterPro"/>
</dbReference>
<dbReference type="EMBL" id="JAPJUH010000007">
    <property type="protein sequence ID" value="MCX3267351.1"/>
    <property type="molecule type" value="Genomic_DNA"/>
</dbReference>
<dbReference type="Pfam" id="PF03083">
    <property type="entry name" value="MtN3_slv"/>
    <property type="match status" value="1"/>
</dbReference>
<dbReference type="NCBIfam" id="NF037968">
    <property type="entry name" value="SemiSWEET_2"/>
    <property type="match status" value="1"/>
</dbReference>
<accession>A0A9X3DJI4</accession>
<dbReference type="AlphaFoldDB" id="A0A9X3DJI4"/>
<keyword evidence="1" id="KW-0472">Membrane</keyword>
<evidence type="ECO:0000313" key="3">
    <source>
        <dbReference type="Proteomes" id="UP001142592"/>
    </source>
</evidence>
<dbReference type="InterPro" id="IPR004316">
    <property type="entry name" value="SWEET_rpt"/>
</dbReference>
<protein>
    <submittedName>
        <fullName evidence="2">SemiSWEET transporter</fullName>
    </submittedName>
</protein>
<reference evidence="2" key="1">
    <citation type="submission" date="2022-11" db="EMBL/GenBank/DDBJ databases">
        <authorList>
            <person name="Graham C."/>
            <person name="Newman J.D."/>
        </authorList>
    </citation>
    <scope>NUCLEOTIDE SEQUENCE</scope>
    <source>
        <strain evidence="2">DSM 19486</strain>
    </source>
</reference>
<dbReference type="Gene3D" id="1.20.1280.290">
    <property type="match status" value="1"/>
</dbReference>
<feature type="transmembrane region" description="Helical" evidence="1">
    <location>
        <begin position="48"/>
        <end position="77"/>
    </location>
</feature>
<evidence type="ECO:0000256" key="1">
    <source>
        <dbReference type="SAM" id="Phobius"/>
    </source>
</evidence>
<gene>
    <name evidence="2" type="ORF">OQZ29_21490</name>
</gene>